<evidence type="ECO:0000313" key="10">
    <source>
        <dbReference type="EMBL" id="CAF1359974.1"/>
    </source>
</evidence>
<dbReference type="InterPro" id="IPR023214">
    <property type="entry name" value="HAD_sf"/>
</dbReference>
<feature type="domain" description="BRCT" evidence="7">
    <location>
        <begin position="351"/>
        <end position="448"/>
    </location>
</feature>
<dbReference type="InterPro" id="IPR001357">
    <property type="entry name" value="BRCT_dom"/>
</dbReference>
<evidence type="ECO:0000256" key="3">
    <source>
        <dbReference type="ARBA" id="ARBA00022801"/>
    </source>
</evidence>
<evidence type="ECO:0000313" key="9">
    <source>
        <dbReference type="EMBL" id="CAF1134391.1"/>
    </source>
</evidence>
<evidence type="ECO:0000256" key="6">
    <source>
        <dbReference type="ARBA" id="ARBA00048336"/>
    </source>
</evidence>
<dbReference type="GO" id="GO:0005634">
    <property type="term" value="C:nucleus"/>
    <property type="evidence" value="ECO:0007669"/>
    <property type="project" value="UniProtKB-SubCell"/>
</dbReference>
<evidence type="ECO:0000313" key="11">
    <source>
        <dbReference type="Proteomes" id="UP000663854"/>
    </source>
</evidence>
<dbReference type="Gene3D" id="3.40.50.10190">
    <property type="entry name" value="BRCT domain"/>
    <property type="match status" value="1"/>
</dbReference>
<dbReference type="InterPro" id="IPR036412">
    <property type="entry name" value="HAD-like_sf"/>
</dbReference>
<dbReference type="EC" id="3.1.3.16" evidence="2"/>
<keyword evidence="3" id="KW-0378">Hydrolase</keyword>
<dbReference type="Pfam" id="PF00533">
    <property type="entry name" value="BRCT"/>
    <property type="match status" value="1"/>
</dbReference>
<dbReference type="InterPro" id="IPR004274">
    <property type="entry name" value="FCP1_dom"/>
</dbReference>
<organism evidence="9 11">
    <name type="scientific">Rotaria sordida</name>
    <dbReference type="NCBI Taxonomy" id="392033"/>
    <lineage>
        <taxon>Eukaryota</taxon>
        <taxon>Metazoa</taxon>
        <taxon>Spiralia</taxon>
        <taxon>Gnathifera</taxon>
        <taxon>Rotifera</taxon>
        <taxon>Eurotatoria</taxon>
        <taxon>Bdelloidea</taxon>
        <taxon>Philodinida</taxon>
        <taxon>Philodinidae</taxon>
        <taxon>Rotaria</taxon>
    </lineage>
</organism>
<evidence type="ECO:0000259" key="8">
    <source>
        <dbReference type="PROSITE" id="PS50969"/>
    </source>
</evidence>
<dbReference type="PROSITE" id="PS50969">
    <property type="entry name" value="FCP1"/>
    <property type="match status" value="1"/>
</dbReference>
<comment type="subcellular location">
    <subcellularLocation>
        <location evidence="1">Nucleus</location>
    </subcellularLocation>
</comment>
<accession>A0A814RIG5</accession>
<evidence type="ECO:0000256" key="5">
    <source>
        <dbReference type="ARBA" id="ARBA00047761"/>
    </source>
</evidence>
<evidence type="ECO:0000256" key="4">
    <source>
        <dbReference type="ARBA" id="ARBA00023242"/>
    </source>
</evidence>
<protein>
    <recommendedName>
        <fullName evidence="2">protein-serine/threonine phosphatase</fullName>
        <ecNumber evidence="2">3.1.3.16</ecNumber>
    </recommendedName>
</protein>
<dbReference type="SMART" id="SM00577">
    <property type="entry name" value="CPDc"/>
    <property type="match status" value="1"/>
</dbReference>
<name>A0A814RIG5_9BILA</name>
<dbReference type="Gene3D" id="3.40.50.1000">
    <property type="entry name" value="HAD superfamily/HAD-like"/>
    <property type="match status" value="1"/>
</dbReference>
<proteinExistence type="predicted"/>
<sequence>MNKLVQVWKIMIYRNSRLTKHDIIFIMIDTDGQKKPFLSSISGIVNKLYINQLDYLSYGSIILEYSECKHKITFKNLCCDCGIDLNQFDNTLPTSDSTKIDISMEPLSIEATISREEPLRYDYEEHNHLINKRKLNLLINVDNTLVDTITSKFHYPFSSDVIDYQITPISPTYYTNLRPGVKQFLINLRLLYKFNLVTFGDQLYANKIAKIIDPNGRFFSDRILSYDQSILSTNNKLNLNNFFPYDDSLVCIIDQREDLWNYIKNLICVKPYIGFKRDNSSNDSYQFTQKLKEDNNDQTTITNHLTDQDYYLQKLEIILKRIHTEFYNEYDKWIKEKHGNIPDLKEIIPNTRQQVLNSVSLCFSHLMPPNFPIEKHRASIMAQSLGAKVTNDLQFNSNGTIQTTHIVAGKPTLKVYYAKKYNVKVITPEWLIDCYQQWEHKLEDNYILNKDYQVQKSKLFMKEEYTIFRRHYYHHLQQQQSQTYQINNTNFYNKIASEGLFDQYNFTVTTNERFNIEKGVNDLSIEDQNDDNTIYTPPTKQQRTMNITQIIDKNKNKITNEHFHSDPSTIYIFNSLNLDDKDKPNIDEENFHHTDQYHH</sequence>
<feature type="domain" description="FCP1 homology" evidence="8">
    <location>
        <begin position="130"/>
        <end position="291"/>
    </location>
</feature>
<comment type="catalytic activity">
    <reaction evidence="6">
        <text>O-phospho-L-threonyl-[protein] + H2O = L-threonyl-[protein] + phosphate</text>
        <dbReference type="Rhea" id="RHEA:47004"/>
        <dbReference type="Rhea" id="RHEA-COMP:11060"/>
        <dbReference type="Rhea" id="RHEA-COMP:11605"/>
        <dbReference type="ChEBI" id="CHEBI:15377"/>
        <dbReference type="ChEBI" id="CHEBI:30013"/>
        <dbReference type="ChEBI" id="CHEBI:43474"/>
        <dbReference type="ChEBI" id="CHEBI:61977"/>
        <dbReference type="EC" id="3.1.3.16"/>
    </reaction>
</comment>
<comment type="caution">
    <text evidence="9">The sequence shown here is derived from an EMBL/GenBank/DDBJ whole genome shotgun (WGS) entry which is preliminary data.</text>
</comment>
<reference evidence="9" key="1">
    <citation type="submission" date="2021-02" db="EMBL/GenBank/DDBJ databases">
        <authorList>
            <person name="Nowell W R."/>
        </authorList>
    </citation>
    <scope>NUCLEOTIDE SEQUENCE</scope>
</reference>
<comment type="catalytic activity">
    <reaction evidence="5">
        <text>O-phospho-L-seryl-[protein] + H2O = L-seryl-[protein] + phosphate</text>
        <dbReference type="Rhea" id="RHEA:20629"/>
        <dbReference type="Rhea" id="RHEA-COMP:9863"/>
        <dbReference type="Rhea" id="RHEA-COMP:11604"/>
        <dbReference type="ChEBI" id="CHEBI:15377"/>
        <dbReference type="ChEBI" id="CHEBI:29999"/>
        <dbReference type="ChEBI" id="CHEBI:43474"/>
        <dbReference type="ChEBI" id="CHEBI:83421"/>
        <dbReference type="EC" id="3.1.3.16"/>
    </reaction>
</comment>
<dbReference type="PANTHER" id="PTHR23081:SF36">
    <property type="entry name" value="RNA POLYMERASE II SUBUNIT A C-TERMINAL DOMAIN PHOSPHATASE"/>
    <property type="match status" value="1"/>
</dbReference>
<dbReference type="Proteomes" id="UP000663854">
    <property type="component" value="Unassembled WGS sequence"/>
</dbReference>
<evidence type="ECO:0000313" key="12">
    <source>
        <dbReference type="Proteomes" id="UP000663870"/>
    </source>
</evidence>
<evidence type="ECO:0000259" key="7">
    <source>
        <dbReference type="PROSITE" id="PS50172"/>
    </source>
</evidence>
<dbReference type="AlphaFoldDB" id="A0A814RIG5"/>
<keyword evidence="12" id="KW-1185">Reference proteome</keyword>
<dbReference type="EMBL" id="CAJNOH010000840">
    <property type="protein sequence ID" value="CAF1134391.1"/>
    <property type="molecule type" value="Genomic_DNA"/>
</dbReference>
<dbReference type="Proteomes" id="UP000663870">
    <property type="component" value="Unassembled WGS sequence"/>
</dbReference>
<dbReference type="PROSITE" id="PS50172">
    <property type="entry name" value="BRCT"/>
    <property type="match status" value="1"/>
</dbReference>
<dbReference type="PANTHER" id="PTHR23081">
    <property type="entry name" value="RNA POLYMERASE II CTD PHOSPHATASE"/>
    <property type="match status" value="1"/>
</dbReference>
<dbReference type="SMART" id="SM00292">
    <property type="entry name" value="BRCT"/>
    <property type="match status" value="1"/>
</dbReference>
<dbReference type="CDD" id="cd17729">
    <property type="entry name" value="BRCT_CTDP1"/>
    <property type="match status" value="1"/>
</dbReference>
<evidence type="ECO:0000256" key="1">
    <source>
        <dbReference type="ARBA" id="ARBA00004123"/>
    </source>
</evidence>
<dbReference type="SUPFAM" id="SSF56784">
    <property type="entry name" value="HAD-like"/>
    <property type="match status" value="1"/>
</dbReference>
<dbReference type="Pfam" id="PF03031">
    <property type="entry name" value="NIF"/>
    <property type="match status" value="1"/>
</dbReference>
<dbReference type="InterPro" id="IPR036420">
    <property type="entry name" value="BRCT_dom_sf"/>
</dbReference>
<dbReference type="EMBL" id="CAJNOL010001439">
    <property type="protein sequence ID" value="CAF1359974.1"/>
    <property type="molecule type" value="Genomic_DNA"/>
</dbReference>
<dbReference type="Gene3D" id="1.10.287.10">
    <property type="entry name" value="S15/NS1, RNA-binding"/>
    <property type="match status" value="1"/>
</dbReference>
<dbReference type="InterPro" id="IPR039189">
    <property type="entry name" value="Fcp1"/>
</dbReference>
<keyword evidence="4" id="KW-0539">Nucleus</keyword>
<dbReference type="GO" id="GO:0008420">
    <property type="term" value="F:RNA polymerase II CTD heptapeptide repeat phosphatase activity"/>
    <property type="evidence" value="ECO:0007669"/>
    <property type="project" value="InterPro"/>
</dbReference>
<dbReference type="SUPFAM" id="SSF52113">
    <property type="entry name" value="BRCT domain"/>
    <property type="match status" value="1"/>
</dbReference>
<gene>
    <name evidence="10" type="ORF">JXQ802_LOCUS32568</name>
    <name evidence="9" type="ORF">PYM288_LOCUS21386</name>
</gene>
<evidence type="ECO:0000256" key="2">
    <source>
        <dbReference type="ARBA" id="ARBA00013081"/>
    </source>
</evidence>